<dbReference type="EMBL" id="MFBT01000036">
    <property type="protein sequence ID" value="OGD98477.1"/>
    <property type="molecule type" value="Genomic_DNA"/>
</dbReference>
<protein>
    <recommendedName>
        <fullName evidence="5">Peptidase M20 dimerisation domain-containing protein</fullName>
    </recommendedName>
</protein>
<dbReference type="PANTHER" id="PTHR32494">
    <property type="entry name" value="ALLANTOATE DEIMINASE-RELATED"/>
    <property type="match status" value="1"/>
</dbReference>
<reference evidence="3 4" key="1">
    <citation type="journal article" date="2016" name="Nat. Commun.">
        <title>Thousands of microbial genomes shed light on interconnected biogeochemical processes in an aquifer system.</title>
        <authorList>
            <person name="Anantharaman K."/>
            <person name="Brown C.T."/>
            <person name="Hug L.A."/>
            <person name="Sharon I."/>
            <person name="Castelle C.J."/>
            <person name="Probst A.J."/>
            <person name="Thomas B.C."/>
            <person name="Singh A."/>
            <person name="Wilkins M.J."/>
            <person name="Karaoz U."/>
            <person name="Brodie E.L."/>
            <person name="Williams K.H."/>
            <person name="Hubbard S.S."/>
            <person name="Banfield J.F."/>
        </authorList>
    </citation>
    <scope>NUCLEOTIDE SEQUENCE [LARGE SCALE GENOMIC DNA]</scope>
</reference>
<dbReference type="Gene3D" id="3.40.630.10">
    <property type="entry name" value="Zn peptidases"/>
    <property type="match status" value="2"/>
</dbReference>
<accession>A0A1F5H351</accession>
<dbReference type="Pfam" id="PF01546">
    <property type="entry name" value="Peptidase_M20"/>
    <property type="match status" value="1"/>
</dbReference>
<dbReference type="Gene3D" id="3.30.70.360">
    <property type="match status" value="1"/>
</dbReference>
<dbReference type="InterPro" id="IPR036264">
    <property type="entry name" value="Bact_exopeptidase_dim_dom"/>
</dbReference>
<organism evidence="3 4">
    <name type="scientific">Candidatus Curtissbacteria bacterium RIFCSPLOWO2_01_FULL_42_50</name>
    <dbReference type="NCBI Taxonomy" id="1797730"/>
    <lineage>
        <taxon>Bacteria</taxon>
        <taxon>Candidatus Curtissiibacteriota</taxon>
    </lineage>
</organism>
<dbReference type="InterPro" id="IPR010158">
    <property type="entry name" value="Amidase_Cbmase"/>
</dbReference>
<comment type="caution">
    <text evidence="3">The sequence shown here is derived from an EMBL/GenBank/DDBJ whole genome shotgun (WGS) entry which is preliminary data.</text>
</comment>
<evidence type="ECO:0000256" key="2">
    <source>
        <dbReference type="ARBA" id="ARBA00022801"/>
    </source>
</evidence>
<proteinExistence type="inferred from homology"/>
<dbReference type="SUPFAM" id="SSF55031">
    <property type="entry name" value="Bacterial exopeptidase dimerisation domain"/>
    <property type="match status" value="1"/>
</dbReference>
<comment type="similarity">
    <text evidence="1">Belongs to the peptidase M20 family.</text>
</comment>
<dbReference type="Proteomes" id="UP000177039">
    <property type="component" value="Unassembled WGS sequence"/>
</dbReference>
<evidence type="ECO:0000256" key="1">
    <source>
        <dbReference type="ARBA" id="ARBA00006153"/>
    </source>
</evidence>
<evidence type="ECO:0008006" key="5">
    <source>
        <dbReference type="Google" id="ProtNLM"/>
    </source>
</evidence>
<dbReference type="AlphaFoldDB" id="A0A1F5H351"/>
<evidence type="ECO:0000313" key="4">
    <source>
        <dbReference type="Proteomes" id="UP000177039"/>
    </source>
</evidence>
<evidence type="ECO:0000313" key="3">
    <source>
        <dbReference type="EMBL" id="OGD98477.1"/>
    </source>
</evidence>
<gene>
    <name evidence="3" type="ORF">A3B54_04400</name>
</gene>
<dbReference type="PANTHER" id="PTHR32494:SF5">
    <property type="entry name" value="ALLANTOATE AMIDOHYDROLASE"/>
    <property type="match status" value="1"/>
</dbReference>
<dbReference type="InterPro" id="IPR002933">
    <property type="entry name" value="Peptidase_M20"/>
</dbReference>
<keyword evidence="2" id="KW-0378">Hydrolase</keyword>
<name>A0A1F5H351_9BACT</name>
<dbReference type="SUPFAM" id="SSF53187">
    <property type="entry name" value="Zn-dependent exopeptidases"/>
    <property type="match status" value="1"/>
</dbReference>
<sequence>MQEAEPKGLHESFLTEKRLLEQISGENLEKRLLELAEIGGLVKEVGKYVEVTRLAFTKEDLAARSYLDRLMKESGMDVEHHPFGLIGVCYGQSPELPAVMLLSHFDSVPKGGMYDGALGTIGAIEVVRLLCENKIKFARTIVVLAATAEESSRFNNGLAGSRALFHGLTDKELAAKRPGDCSLGEALCAWGFNLNDVKTPRFTKDQIHAAIELHISQNAYLEESGKGLGVVKAIAAPDRREIIIGEPINKTNVGKDGVYFEVKVKGQAGHSGATPMGRQYRADGLLPLADFLIKTTLLAGELDVQVAVDKLLVESQALNKIPGHASCLVVLSGSATRIEKAKAILKNYGQLRNKQYARPPTKFSQQAISIEEVKANPPDYFFDPASILARCKLAGQIIRIVNSVSGKYRDYQKETIVGTVTTLTQSQEGQIILGVDVRGTDELVRNHVWHEVLAKIETVNKTNVDYTINKLSGSNDPTTMDQELVRKAEAVIQNHNLGQYEITFSPAGHDSQNAARAGIPTVMFFIPSRNSGASHVPQEYSTAQDLERGAKALAALVVRLTL</sequence>
<dbReference type="GO" id="GO:0016813">
    <property type="term" value="F:hydrolase activity, acting on carbon-nitrogen (but not peptide) bonds, in linear amidines"/>
    <property type="evidence" value="ECO:0007669"/>
    <property type="project" value="InterPro"/>
</dbReference>